<dbReference type="Pfam" id="PF23493">
    <property type="entry name" value="CysS_C"/>
    <property type="match status" value="1"/>
</dbReference>
<evidence type="ECO:0000259" key="14">
    <source>
        <dbReference type="Pfam" id="PF09190"/>
    </source>
</evidence>
<feature type="domain" description="Cysteinyl-tRNA ligase anticodon binding" evidence="15">
    <location>
        <begin position="409"/>
        <end position="452"/>
    </location>
</feature>
<dbReference type="PANTHER" id="PTHR10890">
    <property type="entry name" value="CYSTEINYL-TRNA SYNTHETASE"/>
    <property type="match status" value="1"/>
</dbReference>
<dbReference type="HAMAP" id="MF_00041">
    <property type="entry name" value="Cys_tRNA_synth"/>
    <property type="match status" value="1"/>
</dbReference>
<evidence type="ECO:0000256" key="9">
    <source>
        <dbReference type="ARBA" id="ARBA00022840"/>
    </source>
</evidence>
<accession>A0A1F7UIE6</accession>
<dbReference type="InterPro" id="IPR015803">
    <property type="entry name" value="Cys-tRNA-ligase"/>
</dbReference>
<dbReference type="EC" id="6.1.1.16" evidence="12"/>
<feature type="short sequence motif" description="'HIGH' region" evidence="12">
    <location>
        <begin position="30"/>
        <end position="40"/>
    </location>
</feature>
<dbReference type="Gene3D" id="1.20.120.1910">
    <property type="entry name" value="Cysteine-tRNA ligase, C-terminal anti-codon recognition domain"/>
    <property type="match status" value="1"/>
</dbReference>
<organism evidence="16 17">
    <name type="scientific">Candidatus Uhrbacteria bacterium RIFCSPHIGHO2_12_FULL_57_11</name>
    <dbReference type="NCBI Taxonomy" id="1802398"/>
    <lineage>
        <taxon>Bacteria</taxon>
        <taxon>Candidatus Uhriibacteriota</taxon>
    </lineage>
</organism>
<dbReference type="AlphaFoldDB" id="A0A1F7UIE6"/>
<dbReference type="InterPro" id="IPR024909">
    <property type="entry name" value="Cys-tRNA/MSH_ligase"/>
</dbReference>
<evidence type="ECO:0000313" key="17">
    <source>
        <dbReference type="Proteomes" id="UP000176598"/>
    </source>
</evidence>
<dbReference type="EMBL" id="MGEG01000063">
    <property type="protein sequence ID" value="OGL77494.1"/>
    <property type="molecule type" value="Genomic_DNA"/>
</dbReference>
<gene>
    <name evidence="12" type="primary">cysS</name>
    <name evidence="16" type="ORF">A3F28_03195</name>
</gene>
<dbReference type="Gene3D" id="3.40.50.620">
    <property type="entry name" value="HUPs"/>
    <property type="match status" value="1"/>
</dbReference>
<evidence type="ECO:0000256" key="1">
    <source>
        <dbReference type="ARBA" id="ARBA00004496"/>
    </source>
</evidence>
<dbReference type="SUPFAM" id="SSF47323">
    <property type="entry name" value="Anticodon-binding domain of a subclass of class I aminoacyl-tRNA synthetases"/>
    <property type="match status" value="1"/>
</dbReference>
<keyword evidence="5 12" id="KW-0436">Ligase</keyword>
<dbReference type="InterPro" id="IPR015273">
    <property type="entry name" value="Cys-tRNA-synt_Ia_DALR"/>
</dbReference>
<dbReference type="CDD" id="cd00672">
    <property type="entry name" value="CysRS_core"/>
    <property type="match status" value="1"/>
</dbReference>
<evidence type="ECO:0000256" key="6">
    <source>
        <dbReference type="ARBA" id="ARBA00022723"/>
    </source>
</evidence>
<dbReference type="GO" id="GO:0005829">
    <property type="term" value="C:cytosol"/>
    <property type="evidence" value="ECO:0007669"/>
    <property type="project" value="TreeGrafter"/>
</dbReference>
<dbReference type="GO" id="GO:0005524">
    <property type="term" value="F:ATP binding"/>
    <property type="evidence" value="ECO:0007669"/>
    <property type="project" value="UniProtKB-UniRule"/>
</dbReference>
<protein>
    <recommendedName>
        <fullName evidence="12">Cysteine--tRNA ligase</fullName>
        <ecNumber evidence="12">6.1.1.16</ecNumber>
    </recommendedName>
    <alternativeName>
        <fullName evidence="12">Cysteinyl-tRNA synthetase</fullName>
        <shortName evidence="12">CysRS</shortName>
    </alternativeName>
</protein>
<evidence type="ECO:0000256" key="8">
    <source>
        <dbReference type="ARBA" id="ARBA00022833"/>
    </source>
</evidence>
<sequence>MLRLWNTATRRKEPFTPIKKNTVGLYTCGPTVYHFAHIGNIRSFLFSDVLRRTLELEGYRVKQVINITDVGHLEVGADIGEEKIEVAARRERKTVWQIADFYTKSFLADLKAVNIKRPTATPRATKYIREQIALVRELEKKGFTYRTSDGIYFDTAKFPQYGGFAGVRIAGQEAGARVEIGEKLNPTDFALWKFSPRGRKREMEWKSPWGVGFPGWHLECSAMSRALLGQPFDIHTGGADLAFPHHTNEIAQSSAAYGKPLAHVWLHSEFVVLPGGAKMAKSERNFTTIGDLIRWGHDPLAYRYLVLNSHYRSPLTFSDEALNTAEQTLVGLRGALRDWPKPAGRPLSGYADRFLQALEDDLNIPQALAVMWEMIKSNDSPARKGATLLWMDRLLGLDLIKIVGRPFKIPPKIQKMLAAREKARVAKNFAAADEIRRKIEEAGYLIEDTPTGPRIRSV</sequence>
<dbReference type="Pfam" id="PF01406">
    <property type="entry name" value="tRNA-synt_1e"/>
    <property type="match status" value="1"/>
</dbReference>
<dbReference type="InterPro" id="IPR009080">
    <property type="entry name" value="tRNAsynth_Ia_anticodon-bd"/>
</dbReference>
<evidence type="ECO:0000259" key="13">
    <source>
        <dbReference type="Pfam" id="PF01406"/>
    </source>
</evidence>
<comment type="caution">
    <text evidence="16">The sequence shown here is derived from an EMBL/GenBank/DDBJ whole genome shotgun (WGS) entry which is preliminary data.</text>
</comment>
<feature type="domain" description="tRNA synthetases class I catalytic" evidence="13">
    <location>
        <begin position="15"/>
        <end position="326"/>
    </location>
</feature>
<keyword evidence="8 12" id="KW-0862">Zinc</keyword>
<keyword evidence="7 12" id="KW-0547">Nucleotide-binding</keyword>
<feature type="binding site" evidence="12">
    <location>
        <position position="245"/>
    </location>
    <ligand>
        <name>Zn(2+)</name>
        <dbReference type="ChEBI" id="CHEBI:29105"/>
    </ligand>
</feature>
<comment type="similarity">
    <text evidence="2 12">Belongs to the class-I aminoacyl-tRNA synthetase family.</text>
</comment>
<dbReference type="GO" id="GO:0004817">
    <property type="term" value="F:cysteine-tRNA ligase activity"/>
    <property type="evidence" value="ECO:0007669"/>
    <property type="project" value="UniProtKB-UniRule"/>
</dbReference>
<keyword evidence="6 12" id="KW-0479">Metal-binding</keyword>
<dbReference type="InterPro" id="IPR014729">
    <property type="entry name" value="Rossmann-like_a/b/a_fold"/>
</dbReference>
<dbReference type="Pfam" id="PF09190">
    <property type="entry name" value="DALR_2"/>
    <property type="match status" value="1"/>
</dbReference>
<dbReference type="InterPro" id="IPR056411">
    <property type="entry name" value="CysS_C"/>
</dbReference>
<keyword evidence="9 12" id="KW-0067">ATP-binding</keyword>
<evidence type="ECO:0000256" key="2">
    <source>
        <dbReference type="ARBA" id="ARBA00005594"/>
    </source>
</evidence>
<comment type="catalytic activity">
    <reaction evidence="12">
        <text>tRNA(Cys) + L-cysteine + ATP = L-cysteinyl-tRNA(Cys) + AMP + diphosphate</text>
        <dbReference type="Rhea" id="RHEA:17773"/>
        <dbReference type="Rhea" id="RHEA-COMP:9661"/>
        <dbReference type="Rhea" id="RHEA-COMP:9679"/>
        <dbReference type="ChEBI" id="CHEBI:30616"/>
        <dbReference type="ChEBI" id="CHEBI:33019"/>
        <dbReference type="ChEBI" id="CHEBI:35235"/>
        <dbReference type="ChEBI" id="CHEBI:78442"/>
        <dbReference type="ChEBI" id="CHEBI:78517"/>
        <dbReference type="ChEBI" id="CHEBI:456215"/>
        <dbReference type="EC" id="6.1.1.16"/>
    </reaction>
</comment>
<dbReference type="PANTHER" id="PTHR10890:SF3">
    <property type="entry name" value="CYSTEINE--TRNA LIGASE, CYTOPLASMIC"/>
    <property type="match status" value="1"/>
</dbReference>
<keyword evidence="11 12" id="KW-0030">Aminoacyl-tRNA synthetase</keyword>
<evidence type="ECO:0000256" key="7">
    <source>
        <dbReference type="ARBA" id="ARBA00022741"/>
    </source>
</evidence>
<evidence type="ECO:0000259" key="15">
    <source>
        <dbReference type="Pfam" id="PF23493"/>
    </source>
</evidence>
<dbReference type="InterPro" id="IPR032678">
    <property type="entry name" value="tRNA-synt_1_cat_dom"/>
</dbReference>
<proteinExistence type="inferred from homology"/>
<feature type="domain" description="Cysteinyl-tRNA synthetase class Ia DALR" evidence="14">
    <location>
        <begin position="353"/>
        <end position="376"/>
    </location>
</feature>
<evidence type="ECO:0000256" key="12">
    <source>
        <dbReference type="HAMAP-Rule" id="MF_00041"/>
    </source>
</evidence>
<evidence type="ECO:0000313" key="16">
    <source>
        <dbReference type="EMBL" id="OGL77494.1"/>
    </source>
</evidence>
<comment type="cofactor">
    <cofactor evidence="12">
        <name>Zn(2+)</name>
        <dbReference type="ChEBI" id="CHEBI:29105"/>
    </cofactor>
    <text evidence="12">Binds 1 zinc ion per subunit.</text>
</comment>
<reference evidence="16 17" key="1">
    <citation type="journal article" date="2016" name="Nat. Commun.">
        <title>Thousands of microbial genomes shed light on interconnected biogeochemical processes in an aquifer system.</title>
        <authorList>
            <person name="Anantharaman K."/>
            <person name="Brown C.T."/>
            <person name="Hug L.A."/>
            <person name="Sharon I."/>
            <person name="Castelle C.J."/>
            <person name="Probst A.J."/>
            <person name="Thomas B.C."/>
            <person name="Singh A."/>
            <person name="Wilkins M.J."/>
            <person name="Karaoz U."/>
            <person name="Brodie E.L."/>
            <person name="Williams K.H."/>
            <person name="Hubbard S.S."/>
            <person name="Banfield J.F."/>
        </authorList>
    </citation>
    <scope>NUCLEOTIDE SEQUENCE [LARGE SCALE GENOMIC DNA]</scope>
</reference>
<evidence type="ECO:0000256" key="11">
    <source>
        <dbReference type="ARBA" id="ARBA00023146"/>
    </source>
</evidence>
<dbReference type="PRINTS" id="PR00983">
    <property type="entry name" value="TRNASYNTHCYS"/>
</dbReference>
<dbReference type="NCBIfam" id="TIGR00435">
    <property type="entry name" value="cysS"/>
    <property type="match status" value="1"/>
</dbReference>
<evidence type="ECO:0000256" key="4">
    <source>
        <dbReference type="ARBA" id="ARBA00022490"/>
    </source>
</evidence>
<feature type="binding site" evidence="12">
    <location>
        <position position="220"/>
    </location>
    <ligand>
        <name>Zn(2+)</name>
        <dbReference type="ChEBI" id="CHEBI:29105"/>
    </ligand>
</feature>
<feature type="binding site" evidence="12">
    <location>
        <position position="281"/>
    </location>
    <ligand>
        <name>ATP</name>
        <dbReference type="ChEBI" id="CHEBI:30616"/>
    </ligand>
</feature>
<feature type="binding site" evidence="12">
    <location>
        <position position="28"/>
    </location>
    <ligand>
        <name>Zn(2+)</name>
        <dbReference type="ChEBI" id="CHEBI:29105"/>
    </ligand>
</feature>
<evidence type="ECO:0000256" key="10">
    <source>
        <dbReference type="ARBA" id="ARBA00022917"/>
    </source>
</evidence>
<evidence type="ECO:0000256" key="5">
    <source>
        <dbReference type="ARBA" id="ARBA00022598"/>
    </source>
</evidence>
<keyword evidence="4 12" id="KW-0963">Cytoplasm</keyword>
<feature type="short sequence motif" description="'KMSKS' region" evidence="12">
    <location>
        <begin position="278"/>
        <end position="282"/>
    </location>
</feature>
<keyword evidence="10 12" id="KW-0648">Protein biosynthesis</keyword>
<dbReference type="GO" id="GO:0008270">
    <property type="term" value="F:zinc ion binding"/>
    <property type="evidence" value="ECO:0007669"/>
    <property type="project" value="UniProtKB-UniRule"/>
</dbReference>
<feature type="binding site" evidence="12">
    <location>
        <position position="249"/>
    </location>
    <ligand>
        <name>Zn(2+)</name>
        <dbReference type="ChEBI" id="CHEBI:29105"/>
    </ligand>
</feature>
<name>A0A1F7UIE6_9BACT</name>
<evidence type="ECO:0000256" key="3">
    <source>
        <dbReference type="ARBA" id="ARBA00011245"/>
    </source>
</evidence>
<dbReference type="Proteomes" id="UP000176598">
    <property type="component" value="Unassembled WGS sequence"/>
</dbReference>
<comment type="subcellular location">
    <subcellularLocation>
        <location evidence="1 12">Cytoplasm</location>
    </subcellularLocation>
</comment>
<dbReference type="SUPFAM" id="SSF52374">
    <property type="entry name" value="Nucleotidylyl transferase"/>
    <property type="match status" value="1"/>
</dbReference>
<dbReference type="GO" id="GO:0006423">
    <property type="term" value="P:cysteinyl-tRNA aminoacylation"/>
    <property type="evidence" value="ECO:0007669"/>
    <property type="project" value="UniProtKB-UniRule"/>
</dbReference>
<comment type="subunit">
    <text evidence="3 12">Monomer.</text>
</comment>